<evidence type="ECO:0000313" key="11">
    <source>
        <dbReference type="Proteomes" id="UP000054144"/>
    </source>
</evidence>
<organism evidence="10 11">
    <name type="scientific">Fistulina hepatica ATCC 64428</name>
    <dbReference type="NCBI Taxonomy" id="1128425"/>
    <lineage>
        <taxon>Eukaryota</taxon>
        <taxon>Fungi</taxon>
        <taxon>Dikarya</taxon>
        <taxon>Basidiomycota</taxon>
        <taxon>Agaricomycotina</taxon>
        <taxon>Agaricomycetes</taxon>
        <taxon>Agaricomycetidae</taxon>
        <taxon>Agaricales</taxon>
        <taxon>Fistulinaceae</taxon>
        <taxon>Fistulina</taxon>
    </lineage>
</organism>
<evidence type="ECO:0000256" key="3">
    <source>
        <dbReference type="ARBA" id="ARBA00022475"/>
    </source>
</evidence>
<dbReference type="Proteomes" id="UP000054144">
    <property type="component" value="Unassembled WGS sequence"/>
</dbReference>
<keyword evidence="2" id="KW-0813">Transport</keyword>
<name>A0A0D7A4G3_9AGAR</name>
<protein>
    <submittedName>
        <fullName evidence="10">Uncharacterized protein</fullName>
    </submittedName>
</protein>
<dbReference type="GO" id="GO:0005886">
    <property type="term" value="C:plasma membrane"/>
    <property type="evidence" value="ECO:0007669"/>
    <property type="project" value="UniProtKB-SubCell"/>
</dbReference>
<feature type="non-terminal residue" evidence="10">
    <location>
        <position position="1"/>
    </location>
</feature>
<evidence type="ECO:0000256" key="6">
    <source>
        <dbReference type="ARBA" id="ARBA00023065"/>
    </source>
</evidence>
<dbReference type="PANTHER" id="PTHR33281">
    <property type="entry name" value="UPF0187 PROTEIN YNEE"/>
    <property type="match status" value="1"/>
</dbReference>
<dbReference type="GO" id="GO:0005254">
    <property type="term" value="F:chloride channel activity"/>
    <property type="evidence" value="ECO:0007669"/>
    <property type="project" value="InterPro"/>
</dbReference>
<evidence type="ECO:0000256" key="4">
    <source>
        <dbReference type="ARBA" id="ARBA00022692"/>
    </source>
</evidence>
<feature type="transmembrane region" description="Helical" evidence="9">
    <location>
        <begin position="370"/>
        <end position="389"/>
    </location>
</feature>
<evidence type="ECO:0000256" key="9">
    <source>
        <dbReference type="SAM" id="Phobius"/>
    </source>
</evidence>
<keyword evidence="6" id="KW-0406">Ion transport</keyword>
<feature type="compositionally biased region" description="Basic and acidic residues" evidence="8">
    <location>
        <begin position="212"/>
        <end position="228"/>
    </location>
</feature>
<evidence type="ECO:0000256" key="5">
    <source>
        <dbReference type="ARBA" id="ARBA00022989"/>
    </source>
</evidence>
<dbReference type="EMBL" id="KN882046">
    <property type="protein sequence ID" value="KIY45708.1"/>
    <property type="molecule type" value="Genomic_DNA"/>
</dbReference>
<evidence type="ECO:0000256" key="1">
    <source>
        <dbReference type="ARBA" id="ARBA00004651"/>
    </source>
</evidence>
<accession>A0A0D7A4G3</accession>
<feature type="transmembrane region" description="Helical" evidence="9">
    <location>
        <begin position="26"/>
        <end position="51"/>
    </location>
</feature>
<dbReference type="Pfam" id="PF25539">
    <property type="entry name" value="Bestrophin_2"/>
    <property type="match status" value="2"/>
</dbReference>
<keyword evidence="5 9" id="KW-1133">Transmembrane helix</keyword>
<keyword evidence="11" id="KW-1185">Reference proteome</keyword>
<evidence type="ECO:0000256" key="7">
    <source>
        <dbReference type="ARBA" id="ARBA00023136"/>
    </source>
</evidence>
<keyword evidence="4 9" id="KW-0812">Transmembrane</keyword>
<gene>
    <name evidence="10" type="ORF">FISHEDRAFT_48789</name>
</gene>
<comment type="subcellular location">
    <subcellularLocation>
        <location evidence="1">Cell membrane</location>
        <topology evidence="1">Multi-pass membrane protein</topology>
    </subcellularLocation>
</comment>
<reference evidence="10 11" key="1">
    <citation type="journal article" date="2015" name="Fungal Genet. Biol.">
        <title>Evolution of novel wood decay mechanisms in Agaricales revealed by the genome sequences of Fistulina hepatica and Cylindrobasidium torrendii.</title>
        <authorList>
            <person name="Floudas D."/>
            <person name="Held B.W."/>
            <person name="Riley R."/>
            <person name="Nagy L.G."/>
            <person name="Koehler G."/>
            <person name="Ransdell A.S."/>
            <person name="Younus H."/>
            <person name="Chow J."/>
            <person name="Chiniquy J."/>
            <person name="Lipzen A."/>
            <person name="Tritt A."/>
            <person name="Sun H."/>
            <person name="Haridas S."/>
            <person name="LaButti K."/>
            <person name="Ohm R.A."/>
            <person name="Kues U."/>
            <person name="Blanchette R.A."/>
            <person name="Grigoriev I.V."/>
            <person name="Minto R.E."/>
            <person name="Hibbett D.S."/>
        </authorList>
    </citation>
    <scope>NUCLEOTIDE SEQUENCE [LARGE SCALE GENOMIC DNA]</scope>
    <source>
        <strain evidence="10 11">ATCC 64428</strain>
    </source>
</reference>
<feature type="transmembrane region" description="Helical" evidence="9">
    <location>
        <begin position="395"/>
        <end position="414"/>
    </location>
</feature>
<evidence type="ECO:0000256" key="2">
    <source>
        <dbReference type="ARBA" id="ARBA00022448"/>
    </source>
</evidence>
<feature type="compositionally biased region" description="Acidic residues" evidence="8">
    <location>
        <begin position="198"/>
        <end position="211"/>
    </location>
</feature>
<dbReference type="InterPro" id="IPR044669">
    <property type="entry name" value="YneE/VCCN1/2-like"/>
</dbReference>
<evidence type="ECO:0000313" key="10">
    <source>
        <dbReference type="EMBL" id="KIY45708.1"/>
    </source>
</evidence>
<dbReference type="OrthoDB" id="1368at2759"/>
<feature type="region of interest" description="Disordered" evidence="8">
    <location>
        <begin position="195"/>
        <end position="228"/>
    </location>
</feature>
<sequence length="498" mass="56196">DSTTHHGFFSEHATGSRENANAALSFLEYVLAMSIFRCWHIVLAFTIWAAIVQLLQEYSQIDIYIPNTLIKVVGGLLGFITGQRANASFERYNDGRTMWANIVNASRSFSRTVWFQVADTMPDSNMSPEEAKARSTVEKKTALNLIEAFAIATKHYLRGEDGIYYADLYHLVKFLPAYALPAGIVSKNDADQSLMVAPDDDETDDDTLAGDEGEHNKTKDVDEQGQDHDVEQGDTFVSRHEAVQDSRQTLSRSEELYLLPAHNPKGDLRQVFDVWPFSQIIEAFKSFRKRHTTPTAHKLAKMRARAMNEMTSKNLPFEITLYLGSYIAALIRRKNQDTPALNNMTNALQQLVASLTELERILTTPLPRSFSTHFWAVLVGWMIFIPFQIVDDMTWLTIPATAILAAIFFGFLTAGEEIESEYNYHPSSFNMEHFTQAVIHHEIRAITSSAPPNPYDFIFDESNNLAFALETRGATRVTPEEWVARGADEIQAALHKLS</sequence>
<dbReference type="PANTHER" id="PTHR33281:SF19">
    <property type="entry name" value="VOLTAGE-DEPENDENT ANION CHANNEL-FORMING PROTEIN YNEE"/>
    <property type="match status" value="1"/>
</dbReference>
<evidence type="ECO:0000256" key="8">
    <source>
        <dbReference type="SAM" id="MobiDB-lite"/>
    </source>
</evidence>
<proteinExistence type="predicted"/>
<keyword evidence="7 9" id="KW-0472">Membrane</keyword>
<dbReference type="AlphaFoldDB" id="A0A0D7A4G3"/>
<keyword evidence="3" id="KW-1003">Cell membrane</keyword>